<reference evidence="2" key="1">
    <citation type="submission" date="2022-05" db="EMBL/GenBank/DDBJ databases">
        <title>The Musa troglodytarum L. genome provides insights into the mechanism of non-climacteric behaviour and enrichment of carotenoids.</title>
        <authorList>
            <person name="Wang J."/>
        </authorList>
    </citation>
    <scope>NUCLEOTIDE SEQUENCE</scope>
    <source>
        <tissue evidence="2">Leaf</tissue>
    </source>
</reference>
<dbReference type="AlphaFoldDB" id="A0A9E7G7R1"/>
<sequence>MADDFQKQLLCSLVSDAERHRSGDPPAFRAPDCSHPISPVVSGREAASPGPALRRRSEGHGAAVGASDEAVLVALGAGPEAPGLVAESPVAAAARGAEDEAHAAAGLAGGCHGGGSGPLDEGLELAGLVEAADLVGATEAAAGEEDLGEGGLLEAQGGLELGEEAGVHGEVALVDGDAEAAEDGADGAAVLEGAADDAEGGEVEDDAAAAAAGVAVRIGDGGAKGAEGGGGKAGTVEDAAEGGRRGRGRIVVVAEDGLEVPESRGGEGGGAADGAGGSGGSSGLYPRRPHGEAERGKKERNVGPWRDARGRAARKNADFVAVVGSSSKPAIN</sequence>
<feature type="compositionally biased region" description="Gly residues" evidence="1">
    <location>
        <begin position="266"/>
        <end position="282"/>
    </location>
</feature>
<feature type="compositionally biased region" description="Gly residues" evidence="1">
    <location>
        <begin position="222"/>
        <end position="233"/>
    </location>
</feature>
<dbReference type="Proteomes" id="UP001055439">
    <property type="component" value="Chromosome 5"/>
</dbReference>
<accession>A0A9E7G7R1</accession>
<dbReference type="EMBL" id="CP097507">
    <property type="protein sequence ID" value="URE07712.1"/>
    <property type="molecule type" value="Genomic_DNA"/>
</dbReference>
<name>A0A9E7G7R1_9LILI</name>
<evidence type="ECO:0000313" key="3">
    <source>
        <dbReference type="Proteomes" id="UP001055439"/>
    </source>
</evidence>
<proteinExistence type="predicted"/>
<evidence type="ECO:0000313" key="2">
    <source>
        <dbReference type="EMBL" id="URE07712.1"/>
    </source>
</evidence>
<feature type="compositionally biased region" description="Basic and acidic residues" evidence="1">
    <location>
        <begin position="289"/>
        <end position="310"/>
    </location>
</feature>
<protein>
    <submittedName>
        <fullName evidence="2">Uncharacterized protein</fullName>
    </submittedName>
</protein>
<feature type="region of interest" description="Disordered" evidence="1">
    <location>
        <begin position="222"/>
        <end position="332"/>
    </location>
</feature>
<feature type="region of interest" description="Disordered" evidence="1">
    <location>
        <begin position="16"/>
        <end position="61"/>
    </location>
</feature>
<evidence type="ECO:0000256" key="1">
    <source>
        <dbReference type="SAM" id="MobiDB-lite"/>
    </source>
</evidence>
<gene>
    <name evidence="2" type="ORF">MUK42_19331</name>
</gene>
<organism evidence="2 3">
    <name type="scientific">Musa troglodytarum</name>
    <name type="common">fe'i banana</name>
    <dbReference type="NCBI Taxonomy" id="320322"/>
    <lineage>
        <taxon>Eukaryota</taxon>
        <taxon>Viridiplantae</taxon>
        <taxon>Streptophyta</taxon>
        <taxon>Embryophyta</taxon>
        <taxon>Tracheophyta</taxon>
        <taxon>Spermatophyta</taxon>
        <taxon>Magnoliopsida</taxon>
        <taxon>Liliopsida</taxon>
        <taxon>Zingiberales</taxon>
        <taxon>Musaceae</taxon>
        <taxon>Musa</taxon>
    </lineage>
</organism>
<keyword evidence="3" id="KW-1185">Reference proteome</keyword>